<dbReference type="PANTHER" id="PTHR23220:SF4">
    <property type="entry name" value="INTEGRIN ALPHA-V"/>
    <property type="match status" value="1"/>
</dbReference>
<evidence type="ECO:0000256" key="15">
    <source>
        <dbReference type="ARBA" id="ARBA00023157"/>
    </source>
</evidence>
<evidence type="ECO:0000256" key="11">
    <source>
        <dbReference type="ARBA" id="ARBA00022949"/>
    </source>
</evidence>
<evidence type="ECO:0000256" key="20">
    <source>
        <dbReference type="PROSITE-ProRule" id="PRU00803"/>
    </source>
</evidence>
<dbReference type="FunFam" id="2.130.10.130:FF:000003">
    <property type="entry name" value="Integrin alpha V"/>
    <property type="match status" value="1"/>
</dbReference>
<keyword evidence="4" id="KW-0165">Cleavage on pair of basic residues</keyword>
<keyword evidence="11" id="KW-0965">Cell junction</keyword>
<dbReference type="GeneTree" id="ENSGT00940000158361"/>
<dbReference type="Gene3D" id="2.130.10.130">
    <property type="entry name" value="Integrin alpha, N-terminal"/>
    <property type="match status" value="1"/>
</dbReference>
<dbReference type="GO" id="GO:0005178">
    <property type="term" value="F:integrin binding"/>
    <property type="evidence" value="ECO:0007669"/>
    <property type="project" value="TreeGrafter"/>
</dbReference>
<dbReference type="SUPFAM" id="SSF69179">
    <property type="entry name" value="Integrin domains"/>
    <property type="match status" value="3"/>
</dbReference>
<dbReference type="GO" id="GO:0007160">
    <property type="term" value="P:cell-matrix adhesion"/>
    <property type="evidence" value="ECO:0007669"/>
    <property type="project" value="TreeGrafter"/>
</dbReference>
<sequence>MSQVGLRGAGAPGRCWKMPRALFSLFLTLTLLSFATSEFCHLCRHSLRAVPLGVTFLLVGAPKANTTQHNIVEGGQVLKCNWNSNRNCQPIIFDATGNRDFAPGDPLEFKSHQWFGASVRSQNDKILACAPLYHWRTETKQEREPVGTCYLLAGSKFVEYAPCRSSQLISDRVTEILAKYDSKVYSTKYDEQLATRPASAAFDDSYLGYSVAVGDFNGDGIEDFVSGVPRAARTLGMVSIYNGKNMSSMYNFTGEQMAAYFGYSVAATDIDGDDYTDLFIGAPLFMDRSSDGKLQEVGQVTICLQQASGGFQTAKLNGFEVFARFGSSIAPLGDLDQDGFNDIAVAAPYGGEDKRGLVYIYNGGASGLNAIPSQILEGQWAARTMPPSFGYSLKGATDVDKNGYPDLIVGAFGVDTAVLYRARPVIRVNAALEVNPTILNPENKACSLGDLKVSWGGISWVELLLDKLKQKGAIRRALFLHSKQPSHSKNMTITKGGKMNCEELDAFLRDESEFRDKLTPITIFMEYRLDYRTAADATGLHPILNQFTPANMSRQAHILLDCGDDNICKPKLEVSVESDQKQIYIGDDNPLTLIVSAQNQGEGAYEAELFVVVPPQADFIGVVRNNEALARLSCAFKTENQTRMVVCDLGNPMKAGTKLLAGLRFSVHQQSEMDTSVKFDLQIRSSNLYDNLSPVAYYQADLAILAAVEIRGVSSPDHIFLPIANWQPKENPQTEDDIGPLVQHIYELRNNGPSAFSKVMMTLQWPYKYKNNTLLYIMQYEIDGPMNCTSDMEINPLKIKDDERNETLGREDHRDHHISRRDLAAAEGDVHTLGCGNADCLKIVCQVGHLERGKSAILYLKSRLWTQTFMNKENQNHSYSLKSSASFSVIEFPYKNLSFEDIHNSTVVTTNITWGIQPQPMPVPVWVIILAVLAGLLLLAVLVFVMYRMGFFKRVRPPQEEQEREQLQPHENGEGTSEA</sequence>
<evidence type="ECO:0000256" key="5">
    <source>
        <dbReference type="ARBA" id="ARBA00022692"/>
    </source>
</evidence>
<evidence type="ECO:0000256" key="8">
    <source>
        <dbReference type="ARBA" id="ARBA00022737"/>
    </source>
</evidence>
<dbReference type="GO" id="GO:0001525">
    <property type="term" value="P:angiogenesis"/>
    <property type="evidence" value="ECO:0007669"/>
    <property type="project" value="TreeGrafter"/>
</dbReference>
<feature type="transmembrane region" description="Helical" evidence="21">
    <location>
        <begin position="925"/>
        <end position="947"/>
    </location>
</feature>
<reference evidence="27 28" key="1">
    <citation type="journal article" date="2012" name="Nature">
        <title>The genomic landscape of species divergence in Ficedula flycatchers.</title>
        <authorList>
            <person name="Ellegren H."/>
            <person name="Smeds L."/>
            <person name="Burri R."/>
            <person name="Olason P.I."/>
            <person name="Backstrom N."/>
            <person name="Kawakami T."/>
            <person name="Kunstner A."/>
            <person name="Makinen H."/>
            <person name="Nadachowska-Brzyska K."/>
            <person name="Qvarnstrom A."/>
            <person name="Uebbing S."/>
            <person name="Wolf J.B."/>
        </authorList>
    </citation>
    <scope>NUCLEOTIDE SEQUENCE [LARGE SCALE GENOMIC DNA]</scope>
</reference>
<feature type="domain" description="Integrin alpha third immunoglobulin-like" evidence="26">
    <location>
        <begin position="708"/>
        <end position="914"/>
    </location>
</feature>
<feature type="region of interest" description="Disordered" evidence="22">
    <location>
        <begin position="958"/>
        <end position="979"/>
    </location>
</feature>
<keyword evidence="16 21" id="KW-0675">Receptor</keyword>
<dbReference type="PRINTS" id="PR01185">
    <property type="entry name" value="INTEGRINA"/>
</dbReference>
<feature type="signal peptide" evidence="23">
    <location>
        <begin position="1"/>
        <end position="37"/>
    </location>
</feature>
<keyword evidence="7 23" id="KW-0732">Signal</keyword>
<dbReference type="InterPro" id="IPR013519">
    <property type="entry name" value="Int_alpha_beta-p"/>
</dbReference>
<keyword evidence="9" id="KW-0106">Calcium</keyword>
<dbReference type="Pfam" id="PF08441">
    <property type="entry name" value="Integrin_A_Ig_1"/>
    <property type="match status" value="1"/>
</dbReference>
<evidence type="ECO:0000256" key="14">
    <source>
        <dbReference type="ARBA" id="ARBA00023136"/>
    </source>
</evidence>
<dbReference type="Proteomes" id="UP000016665">
    <property type="component" value="Chromosome 7"/>
</dbReference>
<evidence type="ECO:0000256" key="23">
    <source>
        <dbReference type="SAM" id="SignalP"/>
    </source>
</evidence>
<dbReference type="GO" id="GO:0007229">
    <property type="term" value="P:integrin-mediated signaling pathway"/>
    <property type="evidence" value="ECO:0007669"/>
    <property type="project" value="UniProtKB-KW"/>
</dbReference>
<evidence type="ECO:0000256" key="3">
    <source>
        <dbReference type="ARBA" id="ARBA00008054"/>
    </source>
</evidence>
<dbReference type="InterPro" id="IPR000413">
    <property type="entry name" value="Integrin_alpha"/>
</dbReference>
<evidence type="ECO:0000256" key="17">
    <source>
        <dbReference type="ARBA" id="ARBA00023180"/>
    </source>
</evidence>
<dbReference type="FunFam" id="2.60.40.1460:FF:000001">
    <property type="entry name" value="Integrin, alpha V"/>
    <property type="match status" value="1"/>
</dbReference>
<dbReference type="PROSITE" id="PS51470">
    <property type="entry name" value="FG_GAP"/>
    <property type="match status" value="5"/>
</dbReference>
<evidence type="ECO:0000256" key="19">
    <source>
        <dbReference type="ARBA" id="ARBA00082120"/>
    </source>
</evidence>
<dbReference type="GO" id="GO:0008305">
    <property type="term" value="C:integrin complex"/>
    <property type="evidence" value="ECO:0007669"/>
    <property type="project" value="InterPro"/>
</dbReference>
<keyword evidence="17" id="KW-0325">Glycoprotein</keyword>
<evidence type="ECO:0000256" key="22">
    <source>
        <dbReference type="SAM" id="MobiDB-lite"/>
    </source>
</evidence>
<evidence type="ECO:0000256" key="6">
    <source>
        <dbReference type="ARBA" id="ARBA00022723"/>
    </source>
</evidence>
<dbReference type="GO" id="GO:0098609">
    <property type="term" value="P:cell-cell adhesion"/>
    <property type="evidence" value="ECO:0007669"/>
    <property type="project" value="TreeGrafter"/>
</dbReference>
<dbReference type="Gene3D" id="2.60.40.1460">
    <property type="entry name" value="Integrin domains. Chain A, domain 2"/>
    <property type="match status" value="1"/>
</dbReference>
<evidence type="ECO:0000256" key="10">
    <source>
        <dbReference type="ARBA" id="ARBA00022889"/>
    </source>
</evidence>
<evidence type="ECO:0000259" key="24">
    <source>
        <dbReference type="Pfam" id="PF08441"/>
    </source>
</evidence>
<evidence type="ECO:0000259" key="25">
    <source>
        <dbReference type="Pfam" id="PF20805"/>
    </source>
</evidence>
<dbReference type="InterPro" id="IPR032695">
    <property type="entry name" value="Integrin_dom_sf"/>
</dbReference>
<dbReference type="Pfam" id="PF20805">
    <property type="entry name" value="Integrin_A_Ig_2"/>
    <property type="match status" value="1"/>
</dbReference>
<protein>
    <recommendedName>
        <fullName evidence="18">Integrin alpha-V</fullName>
    </recommendedName>
    <alternativeName>
        <fullName evidence="19">Vitronectin receptor subunit alpha</fullName>
    </alternativeName>
</protein>
<comment type="similarity">
    <text evidence="3 21">Belongs to the integrin alpha chain family.</text>
</comment>
<dbReference type="FunFam" id="2.60.40.1510:FF:000001">
    <property type="entry name" value="Integrin alpha V"/>
    <property type="match status" value="1"/>
</dbReference>
<evidence type="ECO:0000313" key="27">
    <source>
        <dbReference type="Ensembl" id="ENSFALP00000028570.1"/>
    </source>
</evidence>
<feature type="repeat" description="FG-GAP" evidence="20">
    <location>
        <begin position="374"/>
        <end position="437"/>
    </location>
</feature>
<evidence type="ECO:0000256" key="13">
    <source>
        <dbReference type="ARBA" id="ARBA00023037"/>
    </source>
</evidence>
<evidence type="ECO:0000256" key="4">
    <source>
        <dbReference type="ARBA" id="ARBA00022685"/>
    </source>
</evidence>
<feature type="repeat" description="FG-GAP" evidence="20">
    <location>
        <begin position="100"/>
        <end position="161"/>
    </location>
</feature>
<dbReference type="SUPFAM" id="SSF69318">
    <property type="entry name" value="Integrin alpha N-terminal domain"/>
    <property type="match status" value="1"/>
</dbReference>
<dbReference type="Pfam" id="PF01839">
    <property type="entry name" value="FG-GAP"/>
    <property type="match status" value="3"/>
</dbReference>
<dbReference type="Gene3D" id="2.60.40.1530">
    <property type="entry name" value="ntegrin, alpha v. Chain A, domain 4"/>
    <property type="match status" value="1"/>
</dbReference>
<dbReference type="InterPro" id="IPR013517">
    <property type="entry name" value="FG-GAP"/>
</dbReference>
<feature type="domain" description="Integrin alpha second immunoglobulin-like" evidence="25">
    <location>
        <begin position="562"/>
        <end position="695"/>
    </location>
</feature>
<dbReference type="FunFam" id="1.20.5.930:FF:000001">
    <property type="entry name" value="Integrin subunit alpha V"/>
    <property type="match status" value="1"/>
</dbReference>
<accession>A0A803W0R4</accession>
<dbReference type="Gene3D" id="2.60.40.1510">
    <property type="entry name" value="ntegrin, alpha v. Chain A, domain 3"/>
    <property type="match status" value="1"/>
</dbReference>
<organism evidence="27 28">
    <name type="scientific">Ficedula albicollis</name>
    <name type="common">Collared flycatcher</name>
    <name type="synonym">Muscicapa albicollis</name>
    <dbReference type="NCBI Taxonomy" id="59894"/>
    <lineage>
        <taxon>Eukaryota</taxon>
        <taxon>Metazoa</taxon>
        <taxon>Chordata</taxon>
        <taxon>Craniata</taxon>
        <taxon>Vertebrata</taxon>
        <taxon>Euteleostomi</taxon>
        <taxon>Archelosauria</taxon>
        <taxon>Archosauria</taxon>
        <taxon>Dinosauria</taxon>
        <taxon>Saurischia</taxon>
        <taxon>Theropoda</taxon>
        <taxon>Coelurosauria</taxon>
        <taxon>Aves</taxon>
        <taxon>Neognathae</taxon>
        <taxon>Neoaves</taxon>
        <taxon>Telluraves</taxon>
        <taxon>Australaves</taxon>
        <taxon>Passeriformes</taxon>
        <taxon>Muscicapidae</taxon>
        <taxon>Ficedula</taxon>
    </lineage>
</organism>
<dbReference type="Ensembl" id="ENSFALT00000030027.1">
    <property type="protein sequence ID" value="ENSFALP00000028570.1"/>
    <property type="gene ID" value="ENSFALG00000004514.2"/>
</dbReference>
<dbReference type="GO" id="GO:0046872">
    <property type="term" value="F:metal ion binding"/>
    <property type="evidence" value="ECO:0007669"/>
    <property type="project" value="UniProtKB-KW"/>
</dbReference>
<feature type="chain" id="PRO_5032401639" description="Integrin alpha-V" evidence="23">
    <location>
        <begin position="38"/>
        <end position="979"/>
    </location>
</feature>
<dbReference type="PANTHER" id="PTHR23220">
    <property type="entry name" value="INTEGRIN ALPHA"/>
    <property type="match status" value="1"/>
</dbReference>
<evidence type="ECO:0000256" key="7">
    <source>
        <dbReference type="ARBA" id="ARBA00022729"/>
    </source>
</evidence>
<comment type="subcellular location">
    <subcellularLocation>
        <location evidence="1">Cell junction</location>
        <location evidence="1">Focal adhesion</location>
    </subcellularLocation>
    <subcellularLocation>
        <location evidence="2 21">Membrane</location>
        <topology evidence="2 21">Single-pass type I membrane protein</topology>
    </subcellularLocation>
</comment>
<evidence type="ECO:0000256" key="21">
    <source>
        <dbReference type="RuleBase" id="RU003762"/>
    </source>
</evidence>
<feature type="repeat" description="FG-GAP" evidence="20">
    <location>
        <begin position="313"/>
        <end position="370"/>
    </location>
</feature>
<dbReference type="GO" id="GO:0005925">
    <property type="term" value="C:focal adhesion"/>
    <property type="evidence" value="ECO:0007669"/>
    <property type="project" value="UniProtKB-SubCell"/>
</dbReference>
<dbReference type="InterPro" id="IPR048285">
    <property type="entry name" value="Integrin_alpha_Ig-like_2"/>
</dbReference>
<dbReference type="InterPro" id="IPR028994">
    <property type="entry name" value="Integrin_alpha_N"/>
</dbReference>
<evidence type="ECO:0000256" key="18">
    <source>
        <dbReference type="ARBA" id="ARBA00068422"/>
    </source>
</evidence>
<keyword evidence="6" id="KW-0479">Metal-binding</keyword>
<evidence type="ECO:0000256" key="16">
    <source>
        <dbReference type="ARBA" id="ARBA00023170"/>
    </source>
</evidence>
<name>A0A803W0R4_FICAL</name>
<dbReference type="GO" id="GO:0009897">
    <property type="term" value="C:external side of plasma membrane"/>
    <property type="evidence" value="ECO:0007669"/>
    <property type="project" value="TreeGrafter"/>
</dbReference>
<feature type="repeat" description="FG-GAP" evidence="20">
    <location>
        <begin position="247"/>
        <end position="312"/>
    </location>
</feature>
<keyword evidence="5 21" id="KW-0812">Transmembrane</keyword>
<evidence type="ECO:0000256" key="9">
    <source>
        <dbReference type="ARBA" id="ARBA00022837"/>
    </source>
</evidence>
<keyword evidence="15" id="KW-1015">Disulfide bond</keyword>
<dbReference type="InterPro" id="IPR018184">
    <property type="entry name" value="Integrin_alpha_C_CS"/>
</dbReference>
<proteinExistence type="inferred from homology"/>
<reference evidence="27" key="2">
    <citation type="submission" date="2025-08" db="UniProtKB">
        <authorList>
            <consortium name="Ensembl"/>
        </authorList>
    </citation>
    <scope>IDENTIFICATION</scope>
</reference>
<keyword evidence="10 21" id="KW-0130">Cell adhesion</keyword>
<keyword evidence="13 21" id="KW-0401">Integrin</keyword>
<keyword evidence="14 21" id="KW-0472">Membrane</keyword>
<feature type="compositionally biased region" description="Basic and acidic residues" evidence="22">
    <location>
        <begin position="958"/>
        <end position="973"/>
    </location>
</feature>
<dbReference type="FunFam" id="2.60.40.1530:FF:000002">
    <property type="entry name" value="integrin alpha-V isoform X2"/>
    <property type="match status" value="1"/>
</dbReference>
<dbReference type="PROSITE" id="PS00242">
    <property type="entry name" value="INTEGRIN_ALPHA"/>
    <property type="match status" value="1"/>
</dbReference>
<evidence type="ECO:0000256" key="1">
    <source>
        <dbReference type="ARBA" id="ARBA00004246"/>
    </source>
</evidence>
<gene>
    <name evidence="27" type="primary">ITGAV</name>
</gene>
<evidence type="ECO:0000313" key="28">
    <source>
        <dbReference type="Proteomes" id="UP000016665"/>
    </source>
</evidence>
<feature type="repeat" description="FG-GAP" evidence="20">
    <location>
        <begin position="192"/>
        <end position="246"/>
    </location>
</feature>
<keyword evidence="28" id="KW-1185">Reference proteome</keyword>
<dbReference type="GO" id="GO:0033627">
    <property type="term" value="P:cell adhesion mediated by integrin"/>
    <property type="evidence" value="ECO:0007669"/>
    <property type="project" value="TreeGrafter"/>
</dbReference>
<feature type="domain" description="Integrin alpha first immunoglubulin-like" evidence="24">
    <location>
        <begin position="461"/>
        <end position="561"/>
    </location>
</feature>
<keyword evidence="8" id="KW-0677">Repeat</keyword>
<dbReference type="AlphaFoldDB" id="A0A803W0R4"/>
<keyword evidence="12 21" id="KW-1133">Transmembrane helix</keyword>
<dbReference type="InterPro" id="IPR048286">
    <property type="entry name" value="Integrin_alpha_Ig-like_3"/>
</dbReference>
<evidence type="ECO:0000259" key="26">
    <source>
        <dbReference type="Pfam" id="PF20806"/>
    </source>
</evidence>
<reference evidence="27" key="3">
    <citation type="submission" date="2025-09" db="UniProtKB">
        <authorList>
            <consortium name="Ensembl"/>
        </authorList>
    </citation>
    <scope>IDENTIFICATION</scope>
</reference>
<dbReference type="InterPro" id="IPR013649">
    <property type="entry name" value="Integrin_alpha_Ig-like_1"/>
</dbReference>
<dbReference type="SMART" id="SM00191">
    <property type="entry name" value="Int_alpha"/>
    <property type="match status" value="5"/>
</dbReference>
<dbReference type="Gene3D" id="1.20.5.930">
    <property type="entry name" value="Bicelle-embedded integrin alpha(iib) transmembrane segment"/>
    <property type="match status" value="1"/>
</dbReference>
<evidence type="ECO:0000256" key="2">
    <source>
        <dbReference type="ARBA" id="ARBA00004479"/>
    </source>
</evidence>
<evidence type="ECO:0000256" key="12">
    <source>
        <dbReference type="ARBA" id="ARBA00022989"/>
    </source>
</evidence>
<dbReference type="Pfam" id="PF20806">
    <property type="entry name" value="Integrin_A_Ig_3"/>
    <property type="match status" value="1"/>
</dbReference>
<dbReference type="Pfam" id="PF00357">
    <property type="entry name" value="Integrin_alpha"/>
    <property type="match status" value="1"/>
</dbReference>